<dbReference type="GeneID" id="9184348"/>
<evidence type="ECO:0000313" key="1">
    <source>
        <dbReference type="EMBL" id="CAZ81062.1"/>
    </source>
</evidence>
<reference evidence="1 2" key="1">
    <citation type="journal article" date="2010" name="Nature">
        <title>Perigord black truffle genome uncovers evolutionary origins and mechanisms of symbiosis.</title>
        <authorList>
            <person name="Martin F."/>
            <person name="Kohler A."/>
            <person name="Murat C."/>
            <person name="Balestrini R."/>
            <person name="Coutinho P.M."/>
            <person name="Jaillon O."/>
            <person name="Montanini B."/>
            <person name="Morin E."/>
            <person name="Noel B."/>
            <person name="Percudani R."/>
            <person name="Porcel B."/>
            <person name="Rubini A."/>
            <person name="Amicucci A."/>
            <person name="Amselem J."/>
            <person name="Anthouard V."/>
            <person name="Arcioni S."/>
            <person name="Artiguenave F."/>
            <person name="Aury J.M."/>
            <person name="Ballario P."/>
            <person name="Bolchi A."/>
            <person name="Brenna A."/>
            <person name="Brun A."/>
            <person name="Buee M."/>
            <person name="Cantarel B."/>
            <person name="Chevalier G."/>
            <person name="Couloux A."/>
            <person name="Da Silva C."/>
            <person name="Denoeud F."/>
            <person name="Duplessis S."/>
            <person name="Ghignone S."/>
            <person name="Hilselberger B."/>
            <person name="Iotti M."/>
            <person name="Marcais B."/>
            <person name="Mello A."/>
            <person name="Miranda M."/>
            <person name="Pacioni G."/>
            <person name="Quesneville H."/>
            <person name="Riccioni C."/>
            <person name="Ruotolo R."/>
            <person name="Splivallo R."/>
            <person name="Stocchi V."/>
            <person name="Tisserant E."/>
            <person name="Viscomi A.R."/>
            <person name="Zambonelli A."/>
            <person name="Zampieri E."/>
            <person name="Henrissat B."/>
            <person name="Lebrun M.H."/>
            <person name="Paolocci F."/>
            <person name="Bonfante P."/>
            <person name="Ottonello S."/>
            <person name="Wincker P."/>
        </authorList>
    </citation>
    <scope>NUCLEOTIDE SEQUENCE [LARGE SCALE GENOMIC DNA]</scope>
    <source>
        <strain evidence="1 2">Mel28</strain>
    </source>
</reference>
<gene>
    <name evidence="1" type="ORF">GSTUM_00003175001</name>
</gene>
<dbReference type="RefSeq" id="XP_002836871.1">
    <property type="nucleotide sequence ID" value="XM_002836825.1"/>
</dbReference>
<dbReference type="AlphaFoldDB" id="D5G969"/>
<dbReference type="Proteomes" id="UP000006911">
    <property type="component" value="Unassembled WGS sequence"/>
</dbReference>
<name>D5G969_TUBMM</name>
<dbReference type="HOGENOM" id="CLU_2387760_0_0_1"/>
<organism evidence="1 2">
    <name type="scientific">Tuber melanosporum (strain Mel28)</name>
    <name type="common">Perigord black truffle</name>
    <dbReference type="NCBI Taxonomy" id="656061"/>
    <lineage>
        <taxon>Eukaryota</taxon>
        <taxon>Fungi</taxon>
        <taxon>Dikarya</taxon>
        <taxon>Ascomycota</taxon>
        <taxon>Pezizomycotina</taxon>
        <taxon>Pezizomycetes</taxon>
        <taxon>Pezizales</taxon>
        <taxon>Tuberaceae</taxon>
        <taxon>Tuber</taxon>
    </lineage>
</organism>
<protein>
    <submittedName>
        <fullName evidence="1">(Perigord truffle) hypothetical protein</fullName>
    </submittedName>
</protein>
<dbReference type="InParanoid" id="D5G969"/>
<dbReference type="KEGG" id="tml:GSTUM_00003175001"/>
<sequence>MILVLVSARLLVWATSTRRSSSNPQSLIFLVASVTRLLADIIPVSYCGSRLPEGRTSSSPCRRVRIVGYSTYHWLRLLCSTVIRRWLDLCWGLG</sequence>
<accession>D5G969</accession>
<proteinExistence type="predicted"/>
<keyword evidence="2" id="KW-1185">Reference proteome</keyword>
<dbReference type="EMBL" id="FN430056">
    <property type="protein sequence ID" value="CAZ81062.1"/>
    <property type="molecule type" value="Genomic_DNA"/>
</dbReference>
<evidence type="ECO:0000313" key="2">
    <source>
        <dbReference type="Proteomes" id="UP000006911"/>
    </source>
</evidence>